<comment type="caution">
    <text evidence="2">The sequence shown here is derived from an EMBL/GenBank/DDBJ whole genome shotgun (WGS) entry which is preliminary data.</text>
</comment>
<organism evidence="2 3">
    <name type="scientific">Acer saccharum</name>
    <name type="common">Sugar maple</name>
    <dbReference type="NCBI Taxonomy" id="4024"/>
    <lineage>
        <taxon>Eukaryota</taxon>
        <taxon>Viridiplantae</taxon>
        <taxon>Streptophyta</taxon>
        <taxon>Embryophyta</taxon>
        <taxon>Tracheophyta</taxon>
        <taxon>Spermatophyta</taxon>
        <taxon>Magnoliopsida</taxon>
        <taxon>eudicotyledons</taxon>
        <taxon>Gunneridae</taxon>
        <taxon>Pentapetalae</taxon>
        <taxon>rosids</taxon>
        <taxon>malvids</taxon>
        <taxon>Sapindales</taxon>
        <taxon>Sapindaceae</taxon>
        <taxon>Hippocastanoideae</taxon>
        <taxon>Acereae</taxon>
        <taxon>Acer</taxon>
    </lineage>
</organism>
<feature type="compositionally biased region" description="Basic and acidic residues" evidence="1">
    <location>
        <begin position="153"/>
        <end position="172"/>
    </location>
</feature>
<name>A0AA39VRN3_ACESA</name>
<proteinExistence type="predicted"/>
<feature type="compositionally biased region" description="Basic and acidic residues" evidence="1">
    <location>
        <begin position="131"/>
        <end position="142"/>
    </location>
</feature>
<dbReference type="Proteomes" id="UP001168877">
    <property type="component" value="Unassembled WGS sequence"/>
</dbReference>
<sequence>MVSSERDSSSSEYGPQYRASLNPNWLKGECSDLKLRGPKNQLGDGLANEPNNEKDISSLERDSSLIRRNKTDRKTERLGQTGVCVNPDVEVANPVVFKPREGAVQRATIQQGIDLCIDLRKHDSYSLQQSSREESQVSEMKHASNLVGGQTTKLEENDKDKGETERSLDGNRGRSTNSIVKSMHVKFKYDILILIAKSMNHVDRSRD</sequence>
<evidence type="ECO:0000313" key="2">
    <source>
        <dbReference type="EMBL" id="KAK0590127.1"/>
    </source>
</evidence>
<evidence type="ECO:0000256" key="1">
    <source>
        <dbReference type="SAM" id="MobiDB-lite"/>
    </source>
</evidence>
<gene>
    <name evidence="2" type="ORF">LWI29_023000</name>
</gene>
<evidence type="ECO:0000313" key="3">
    <source>
        <dbReference type="Proteomes" id="UP001168877"/>
    </source>
</evidence>
<reference evidence="2" key="1">
    <citation type="journal article" date="2022" name="Plant J.">
        <title>Strategies of tolerance reflected in two North American maple genomes.</title>
        <authorList>
            <person name="McEvoy S.L."/>
            <person name="Sezen U.U."/>
            <person name="Trouern-Trend A."/>
            <person name="McMahon S.M."/>
            <person name="Schaberg P.G."/>
            <person name="Yang J."/>
            <person name="Wegrzyn J.L."/>
            <person name="Swenson N.G."/>
        </authorList>
    </citation>
    <scope>NUCLEOTIDE SEQUENCE</scope>
    <source>
        <strain evidence="2">NS2018</strain>
    </source>
</reference>
<feature type="region of interest" description="Disordered" evidence="1">
    <location>
        <begin position="36"/>
        <end position="55"/>
    </location>
</feature>
<dbReference type="AlphaFoldDB" id="A0AA39VRN3"/>
<feature type="region of interest" description="Disordered" evidence="1">
    <location>
        <begin position="127"/>
        <end position="176"/>
    </location>
</feature>
<dbReference type="EMBL" id="JAUESC010000381">
    <property type="protein sequence ID" value="KAK0590127.1"/>
    <property type="molecule type" value="Genomic_DNA"/>
</dbReference>
<feature type="region of interest" description="Disordered" evidence="1">
    <location>
        <begin position="1"/>
        <end position="23"/>
    </location>
</feature>
<accession>A0AA39VRN3</accession>
<reference evidence="2" key="2">
    <citation type="submission" date="2023-06" db="EMBL/GenBank/DDBJ databases">
        <authorList>
            <person name="Swenson N.G."/>
            <person name="Wegrzyn J.L."/>
            <person name="Mcevoy S.L."/>
        </authorList>
    </citation>
    <scope>NUCLEOTIDE SEQUENCE</scope>
    <source>
        <strain evidence="2">NS2018</strain>
        <tissue evidence="2">Leaf</tissue>
    </source>
</reference>
<keyword evidence="3" id="KW-1185">Reference proteome</keyword>
<protein>
    <submittedName>
        <fullName evidence="2">Uncharacterized protein</fullName>
    </submittedName>
</protein>